<evidence type="ECO:0000256" key="4">
    <source>
        <dbReference type="ARBA" id="ARBA00023139"/>
    </source>
</evidence>
<proteinExistence type="predicted"/>
<keyword evidence="3" id="KW-0472">Membrane</keyword>
<keyword evidence="4" id="KW-0564">Palmitate</keyword>
<feature type="chain" id="PRO_5039253848" evidence="6">
    <location>
        <begin position="23"/>
        <end position="443"/>
    </location>
</feature>
<dbReference type="EMBL" id="RZUH01000001">
    <property type="protein sequence ID" value="KAA8829731.1"/>
    <property type="molecule type" value="Genomic_DNA"/>
</dbReference>
<evidence type="ECO:0000256" key="1">
    <source>
        <dbReference type="ARBA" id="ARBA00022475"/>
    </source>
</evidence>
<dbReference type="InterPro" id="IPR006059">
    <property type="entry name" value="SBP"/>
</dbReference>
<keyword evidence="1" id="KW-1003">Cell membrane</keyword>
<dbReference type="PANTHER" id="PTHR43649">
    <property type="entry name" value="ARABINOSE-BINDING PROTEIN-RELATED"/>
    <property type="match status" value="1"/>
</dbReference>
<evidence type="ECO:0000256" key="5">
    <source>
        <dbReference type="ARBA" id="ARBA00023288"/>
    </source>
</evidence>
<dbReference type="Gene3D" id="3.40.190.10">
    <property type="entry name" value="Periplasmic binding protein-like II"/>
    <property type="match status" value="2"/>
</dbReference>
<accession>A0A5M9ZQ13</accession>
<dbReference type="Proteomes" id="UP000410049">
    <property type="component" value="Unassembled WGS sequence"/>
</dbReference>
<evidence type="ECO:0000256" key="3">
    <source>
        <dbReference type="ARBA" id="ARBA00023136"/>
    </source>
</evidence>
<evidence type="ECO:0000313" key="8">
    <source>
        <dbReference type="Proteomes" id="UP000410049"/>
    </source>
</evidence>
<reference evidence="7 8" key="1">
    <citation type="journal article" date="2019" name="Syst. Appl. Microbiol.">
        <title>Characterization of Bifidobacterium species in feaces of the Egyptian fruit bat: Description of B. vespertilionis sp. nov. and B. rousetti sp. nov.</title>
        <authorList>
            <person name="Modesto M."/>
            <person name="Satti M."/>
            <person name="Watanabe K."/>
            <person name="Puglisi E."/>
            <person name="Morelli L."/>
            <person name="Huang C.-H."/>
            <person name="Liou J.-S."/>
            <person name="Miyashita M."/>
            <person name="Tamura T."/>
            <person name="Saito S."/>
            <person name="Mori K."/>
            <person name="Huang L."/>
            <person name="Sciavilla P."/>
            <person name="Sandri C."/>
            <person name="Spiezio C."/>
            <person name="Vitali F."/>
            <person name="Cavalieri D."/>
            <person name="Perpetuini G."/>
            <person name="Tofalo R."/>
            <person name="Bonetti A."/>
            <person name="Arita M."/>
            <person name="Mattarelli P."/>
        </authorList>
    </citation>
    <scope>NUCLEOTIDE SEQUENCE [LARGE SCALE GENOMIC DNA]</scope>
    <source>
        <strain evidence="7 8">RST17</strain>
    </source>
</reference>
<dbReference type="Pfam" id="PF01547">
    <property type="entry name" value="SBP_bac_1"/>
    <property type="match status" value="1"/>
</dbReference>
<protein>
    <submittedName>
        <fullName evidence="7">Extracellular solute-binding protein</fullName>
    </submittedName>
</protein>
<dbReference type="PANTHER" id="PTHR43649:SF33">
    <property type="entry name" value="POLYGALACTURONAN_RHAMNOGALACTURONAN-BINDING PROTEIN YTCQ"/>
    <property type="match status" value="1"/>
</dbReference>
<name>A0A5M9ZQ13_9BIFI</name>
<dbReference type="PROSITE" id="PS51257">
    <property type="entry name" value="PROKAR_LIPOPROTEIN"/>
    <property type="match status" value="1"/>
</dbReference>
<dbReference type="AlphaFoldDB" id="A0A5M9ZQ13"/>
<evidence type="ECO:0000313" key="7">
    <source>
        <dbReference type="EMBL" id="KAA8829731.1"/>
    </source>
</evidence>
<comment type="caution">
    <text evidence="7">The sequence shown here is derived from an EMBL/GenBank/DDBJ whole genome shotgun (WGS) entry which is preliminary data.</text>
</comment>
<gene>
    <name evidence="7" type="ORF">EMO91_01820</name>
</gene>
<evidence type="ECO:0000256" key="2">
    <source>
        <dbReference type="ARBA" id="ARBA00022729"/>
    </source>
</evidence>
<keyword evidence="5" id="KW-0449">Lipoprotein</keyword>
<feature type="signal peptide" evidence="6">
    <location>
        <begin position="1"/>
        <end position="22"/>
    </location>
</feature>
<sequence length="443" mass="48305">MFNMKKTVAAAGAMAMTLGLLAGCGAGSGSGGSDEGLGTADNPVTITFWTWQPTDAQWKTIYAAFQKKYPNIKIDWWRTSEMADYQKKLQTSMAGGEGPDVFGVQAGSTVEQYGRFAEDMKDLADKYMPGWDSKVAEGAVEQTTNTDGKMVAMPTITSGSEYILYNKTLLDENGVKVPTTYDEMVEANKTLTSKGLMPLALGAKDGWHLDDLFVWLSNQYGEGDVYKAAEGKAKFTDETFVKTMNAWKQMIDDGLFQDGAVGTATYPDARDNYFYARKTAFFPTGSWHVSAVLPNDETKGTAVEKDELGMMEFPTVGDNATGPTTGVDFGLAVNKDSKKQEAAMKFIEFMTTGEGQQEWINTLQGAPVDKDMKVEVPSDATESAKTSIDLVTKGQAESKLQRKLTSQELNDEIGVQMQNIYTGDATVESALKAIQQVNESIDR</sequence>
<organism evidence="7 8">
    <name type="scientific">Bifidobacterium myosotis</name>
    <dbReference type="NCBI Taxonomy" id="1630166"/>
    <lineage>
        <taxon>Bacteria</taxon>
        <taxon>Bacillati</taxon>
        <taxon>Actinomycetota</taxon>
        <taxon>Actinomycetes</taxon>
        <taxon>Bifidobacteriales</taxon>
        <taxon>Bifidobacteriaceae</taxon>
        <taxon>Bifidobacterium</taxon>
    </lineage>
</organism>
<dbReference type="InterPro" id="IPR050490">
    <property type="entry name" value="Bact_solute-bd_prot1"/>
</dbReference>
<evidence type="ECO:0000256" key="6">
    <source>
        <dbReference type="SAM" id="SignalP"/>
    </source>
</evidence>
<dbReference type="RefSeq" id="WP_150378617.1">
    <property type="nucleotide sequence ID" value="NZ_RZUH01000001.1"/>
</dbReference>
<keyword evidence="2 6" id="KW-0732">Signal</keyword>
<dbReference type="SUPFAM" id="SSF53850">
    <property type="entry name" value="Periplasmic binding protein-like II"/>
    <property type="match status" value="1"/>
</dbReference>